<dbReference type="EMBL" id="JANBUP010001287">
    <property type="protein sequence ID" value="KAJ2806796.1"/>
    <property type="molecule type" value="Genomic_DNA"/>
</dbReference>
<evidence type="ECO:0000313" key="2">
    <source>
        <dbReference type="Proteomes" id="UP001140096"/>
    </source>
</evidence>
<reference evidence="1" key="1">
    <citation type="submission" date="2022-07" db="EMBL/GenBank/DDBJ databases">
        <title>Phylogenomic reconstructions and comparative analyses of Kickxellomycotina fungi.</title>
        <authorList>
            <person name="Reynolds N.K."/>
            <person name="Stajich J.E."/>
            <person name="Barry K."/>
            <person name="Grigoriev I.V."/>
            <person name="Crous P."/>
            <person name="Smith M.E."/>
        </authorList>
    </citation>
    <scope>NUCLEOTIDE SEQUENCE</scope>
    <source>
        <strain evidence="1">CBS 102833</strain>
    </source>
</reference>
<dbReference type="Proteomes" id="UP001140096">
    <property type="component" value="Unassembled WGS sequence"/>
</dbReference>
<gene>
    <name evidence="1" type="ORF">H4S07_003721</name>
</gene>
<comment type="caution">
    <text evidence="1">The sequence shown here is derived from an EMBL/GenBank/DDBJ whole genome shotgun (WGS) entry which is preliminary data.</text>
</comment>
<sequence>MSGPELGLVAADQIVLDALCKSADRAFLLDVEQQILDFIDNPRIPRLSYPKQNAYRRLLLHKLADYYSLSHVVAGRSRDEIVFYRKQESLSALPLLLASVVPAECVEEEEEQDEACDEGASPVPGFTRILVKKPVKREGARPASPVAVCLSPDADRQGGRAKTIEERQAEYERTRAAIFQDECPPAISGSVSPIVYL</sequence>
<proteinExistence type="predicted"/>
<keyword evidence="2" id="KW-1185">Reference proteome</keyword>
<name>A0ACC1LE03_9FUNG</name>
<evidence type="ECO:0000313" key="1">
    <source>
        <dbReference type="EMBL" id="KAJ2806796.1"/>
    </source>
</evidence>
<accession>A0ACC1LE03</accession>
<protein>
    <submittedName>
        <fullName evidence="1">Uncharacterized protein</fullName>
    </submittedName>
</protein>
<organism evidence="1 2">
    <name type="scientific">Coemansia furcata</name>
    <dbReference type="NCBI Taxonomy" id="417177"/>
    <lineage>
        <taxon>Eukaryota</taxon>
        <taxon>Fungi</taxon>
        <taxon>Fungi incertae sedis</taxon>
        <taxon>Zoopagomycota</taxon>
        <taxon>Kickxellomycotina</taxon>
        <taxon>Kickxellomycetes</taxon>
        <taxon>Kickxellales</taxon>
        <taxon>Kickxellaceae</taxon>
        <taxon>Coemansia</taxon>
    </lineage>
</organism>